<sequence>MWNISKLSDISKVFKALNFDMNLILDIDKPKESKHIINQANLLQAQLVVQEASQDNPSDTQHRQRIPKEFVFSKDVIDEFAMKYNVQFNDSKLEMTKQTCILLCNGLKGLEIHNDAQELKKEITFLVLFKSVNSLIKIDGIDEEFINDVYQ</sequence>
<gene>
    <name evidence="1" type="ORF">EZS28_051687</name>
</gene>
<dbReference type="EMBL" id="SNRW01039314">
    <property type="protein sequence ID" value="KAA6352786.1"/>
    <property type="molecule type" value="Genomic_DNA"/>
</dbReference>
<name>A0A5J4T2X7_9EUKA</name>
<evidence type="ECO:0000313" key="2">
    <source>
        <dbReference type="Proteomes" id="UP000324800"/>
    </source>
</evidence>
<dbReference type="Proteomes" id="UP000324800">
    <property type="component" value="Unassembled WGS sequence"/>
</dbReference>
<dbReference type="OrthoDB" id="10621408at2759"/>
<dbReference type="AlphaFoldDB" id="A0A5J4T2X7"/>
<comment type="caution">
    <text evidence="1">The sequence shown here is derived from an EMBL/GenBank/DDBJ whole genome shotgun (WGS) entry which is preliminary data.</text>
</comment>
<accession>A0A5J4T2X7</accession>
<reference evidence="1 2" key="1">
    <citation type="submission" date="2019-03" db="EMBL/GenBank/DDBJ databases">
        <title>Single cell metagenomics reveals metabolic interactions within the superorganism composed of flagellate Streblomastix strix and complex community of Bacteroidetes bacteria on its surface.</title>
        <authorList>
            <person name="Treitli S.C."/>
            <person name="Kolisko M."/>
            <person name="Husnik F."/>
            <person name="Keeling P."/>
            <person name="Hampl V."/>
        </authorList>
    </citation>
    <scope>NUCLEOTIDE SEQUENCE [LARGE SCALE GENOMIC DNA]</scope>
    <source>
        <strain evidence="1">ST1C</strain>
    </source>
</reference>
<protein>
    <submittedName>
        <fullName evidence="1">Uncharacterized protein</fullName>
    </submittedName>
</protein>
<proteinExistence type="predicted"/>
<evidence type="ECO:0000313" key="1">
    <source>
        <dbReference type="EMBL" id="KAA6352786.1"/>
    </source>
</evidence>
<organism evidence="1 2">
    <name type="scientific">Streblomastix strix</name>
    <dbReference type="NCBI Taxonomy" id="222440"/>
    <lineage>
        <taxon>Eukaryota</taxon>
        <taxon>Metamonada</taxon>
        <taxon>Preaxostyla</taxon>
        <taxon>Oxymonadida</taxon>
        <taxon>Streblomastigidae</taxon>
        <taxon>Streblomastix</taxon>
    </lineage>
</organism>